<sequence length="139" mass="15993">TSDLTAHDSQKTRKVPIHIAPEHLAELRSLSESLHYARGKSDILQHELKKNYPDAHLTDNELRCHIKRRRTSRRVQVDLHASAPILPPRLLSEMGRATSCSSCRKKHMKCGDHTQNRDCLLFATNRGNRTITEYFNSQQ</sequence>
<feature type="non-terminal residue" evidence="1">
    <location>
        <position position="1"/>
    </location>
</feature>
<reference evidence="2" key="1">
    <citation type="submission" date="2017-03" db="EMBL/GenBank/DDBJ databases">
        <title>Phytopthora megakarya and P. palmivora, two closely related causual agents of cacao black pod achieved similar genome size and gene model numbers by different mechanisms.</title>
        <authorList>
            <person name="Ali S."/>
            <person name="Shao J."/>
            <person name="Larry D.J."/>
            <person name="Kronmiller B."/>
            <person name="Shen D."/>
            <person name="Strem M.D."/>
            <person name="Melnick R.L."/>
            <person name="Guiltinan M.J."/>
            <person name="Tyler B.M."/>
            <person name="Meinhardt L.W."/>
            <person name="Bailey B.A."/>
        </authorList>
    </citation>
    <scope>NUCLEOTIDE SEQUENCE [LARGE SCALE GENOMIC DNA]</scope>
    <source>
        <strain evidence="2">zdho120</strain>
    </source>
</reference>
<proteinExistence type="predicted"/>
<protein>
    <submittedName>
        <fullName evidence="1">Uncharacterized protein</fullName>
    </submittedName>
</protein>
<accession>A0A225VIG1</accession>
<comment type="caution">
    <text evidence="1">The sequence shown here is derived from an EMBL/GenBank/DDBJ whole genome shotgun (WGS) entry which is preliminary data.</text>
</comment>
<evidence type="ECO:0000313" key="2">
    <source>
        <dbReference type="Proteomes" id="UP000198211"/>
    </source>
</evidence>
<evidence type="ECO:0000313" key="1">
    <source>
        <dbReference type="EMBL" id="OWZ04557.1"/>
    </source>
</evidence>
<organism evidence="1 2">
    <name type="scientific">Phytophthora megakarya</name>
    <dbReference type="NCBI Taxonomy" id="4795"/>
    <lineage>
        <taxon>Eukaryota</taxon>
        <taxon>Sar</taxon>
        <taxon>Stramenopiles</taxon>
        <taxon>Oomycota</taxon>
        <taxon>Peronosporomycetes</taxon>
        <taxon>Peronosporales</taxon>
        <taxon>Peronosporaceae</taxon>
        <taxon>Phytophthora</taxon>
    </lineage>
</organism>
<dbReference type="Proteomes" id="UP000198211">
    <property type="component" value="Unassembled WGS sequence"/>
</dbReference>
<dbReference type="EMBL" id="NBNE01004902">
    <property type="protein sequence ID" value="OWZ04557.1"/>
    <property type="molecule type" value="Genomic_DNA"/>
</dbReference>
<name>A0A225VIG1_9STRA</name>
<gene>
    <name evidence="1" type="ORF">PHMEG_00023521</name>
</gene>
<dbReference type="AlphaFoldDB" id="A0A225VIG1"/>
<keyword evidence="2" id="KW-1185">Reference proteome</keyword>